<protein>
    <recommendedName>
        <fullName evidence="4">DEAD/DEAH box helicase domain-containing protein</fullName>
    </recommendedName>
</protein>
<dbReference type="Proteomes" id="UP000775547">
    <property type="component" value="Unassembled WGS sequence"/>
</dbReference>
<evidence type="ECO:0008006" key="4">
    <source>
        <dbReference type="Google" id="ProtNLM"/>
    </source>
</evidence>
<accession>A0A9P7G413</accession>
<sequence length="188" mass="20930">MSENLDPIALPPKRQRRTHETPSRNPLNGTPDAHLLSPSPCVNSPHTPTPLHRKPLADKKNRKSYQNGFETKPKTPSYKPYLNNPGHPRRNAFAFGNFEKLSPRKALDSQEWNTRAIESGGLRAGQELREFQIESANFVLSRAGDLCVFAPTGSGKPKLQVLPLLVQEKAVSLVVIPFTSLGYQGEER</sequence>
<name>A0A9P7G413_9AGAR</name>
<organism evidence="2 3">
    <name type="scientific">Asterophora parasitica</name>
    <dbReference type="NCBI Taxonomy" id="117018"/>
    <lineage>
        <taxon>Eukaryota</taxon>
        <taxon>Fungi</taxon>
        <taxon>Dikarya</taxon>
        <taxon>Basidiomycota</taxon>
        <taxon>Agaricomycotina</taxon>
        <taxon>Agaricomycetes</taxon>
        <taxon>Agaricomycetidae</taxon>
        <taxon>Agaricales</taxon>
        <taxon>Tricholomatineae</taxon>
        <taxon>Lyophyllaceae</taxon>
        <taxon>Asterophora</taxon>
    </lineage>
</organism>
<evidence type="ECO:0000313" key="3">
    <source>
        <dbReference type="Proteomes" id="UP000775547"/>
    </source>
</evidence>
<gene>
    <name evidence="2" type="ORF">DXG03_001030</name>
</gene>
<evidence type="ECO:0000313" key="2">
    <source>
        <dbReference type="EMBL" id="KAG5640122.1"/>
    </source>
</evidence>
<comment type="caution">
    <text evidence="2">The sequence shown here is derived from an EMBL/GenBank/DDBJ whole genome shotgun (WGS) entry which is preliminary data.</text>
</comment>
<dbReference type="OrthoDB" id="10261556at2759"/>
<dbReference type="AlphaFoldDB" id="A0A9P7G413"/>
<dbReference type="Gene3D" id="3.40.50.300">
    <property type="entry name" value="P-loop containing nucleotide triphosphate hydrolases"/>
    <property type="match status" value="1"/>
</dbReference>
<proteinExistence type="predicted"/>
<feature type="non-terminal residue" evidence="2">
    <location>
        <position position="188"/>
    </location>
</feature>
<dbReference type="SUPFAM" id="SSF52540">
    <property type="entry name" value="P-loop containing nucleoside triphosphate hydrolases"/>
    <property type="match status" value="1"/>
</dbReference>
<dbReference type="InterPro" id="IPR027417">
    <property type="entry name" value="P-loop_NTPase"/>
</dbReference>
<reference evidence="2" key="1">
    <citation type="submission" date="2020-07" db="EMBL/GenBank/DDBJ databases">
        <authorList>
            <person name="Nieuwenhuis M."/>
            <person name="Van De Peppel L.J.J."/>
        </authorList>
    </citation>
    <scope>NUCLEOTIDE SEQUENCE</scope>
    <source>
        <strain evidence="2">AP01</strain>
        <tissue evidence="2">Mycelium</tissue>
    </source>
</reference>
<keyword evidence="3" id="KW-1185">Reference proteome</keyword>
<reference evidence="2" key="2">
    <citation type="submission" date="2021-10" db="EMBL/GenBank/DDBJ databases">
        <title>Phylogenomics reveals ancestral predisposition of the termite-cultivated fungus Termitomyces towards a domesticated lifestyle.</title>
        <authorList>
            <person name="Auxier B."/>
            <person name="Grum-Grzhimaylo A."/>
            <person name="Cardenas M.E."/>
            <person name="Lodge J.D."/>
            <person name="Laessoe T."/>
            <person name="Pedersen O."/>
            <person name="Smith M.E."/>
            <person name="Kuyper T.W."/>
            <person name="Franco-Molano E.A."/>
            <person name="Baroni T.J."/>
            <person name="Aanen D.K."/>
        </authorList>
    </citation>
    <scope>NUCLEOTIDE SEQUENCE</scope>
    <source>
        <strain evidence="2">AP01</strain>
        <tissue evidence="2">Mycelium</tissue>
    </source>
</reference>
<evidence type="ECO:0000256" key="1">
    <source>
        <dbReference type="SAM" id="MobiDB-lite"/>
    </source>
</evidence>
<dbReference type="EMBL" id="JABCKV010001170">
    <property type="protein sequence ID" value="KAG5640122.1"/>
    <property type="molecule type" value="Genomic_DNA"/>
</dbReference>
<feature type="region of interest" description="Disordered" evidence="1">
    <location>
        <begin position="1"/>
        <end position="86"/>
    </location>
</feature>